<organism evidence="1 2">
    <name type="scientific">Rhodoplanes elegans</name>
    <dbReference type="NCBI Taxonomy" id="29408"/>
    <lineage>
        <taxon>Bacteria</taxon>
        <taxon>Pseudomonadati</taxon>
        <taxon>Pseudomonadota</taxon>
        <taxon>Alphaproteobacteria</taxon>
        <taxon>Hyphomicrobiales</taxon>
        <taxon>Nitrobacteraceae</taxon>
        <taxon>Rhodoplanes</taxon>
    </lineage>
</organism>
<keyword evidence="2" id="KW-1185">Reference proteome</keyword>
<dbReference type="OrthoDB" id="7360905at2"/>
<protein>
    <submittedName>
        <fullName evidence="1">Uncharacterized protein</fullName>
    </submittedName>
</protein>
<dbReference type="EMBL" id="NPEU01000122">
    <property type="protein sequence ID" value="RAI38515.1"/>
    <property type="molecule type" value="Genomic_DNA"/>
</dbReference>
<sequence length="93" mass="10473">MPSPHTKALTAYRQRQSRKGVVRLELQVRQEDAALLRNIARALSDPSRENAARSLLNQEFGDRQNNALKALLASAPIDLDLTRDEDHGRDVEL</sequence>
<comment type="caution">
    <text evidence="1">The sequence shown here is derived from an EMBL/GenBank/DDBJ whole genome shotgun (WGS) entry which is preliminary data.</text>
</comment>
<evidence type="ECO:0000313" key="1">
    <source>
        <dbReference type="EMBL" id="RAI38515.1"/>
    </source>
</evidence>
<gene>
    <name evidence="1" type="ORF">CH338_12480</name>
</gene>
<accession>A0A327KM32</accession>
<dbReference type="Proteomes" id="UP000248863">
    <property type="component" value="Unassembled WGS sequence"/>
</dbReference>
<name>A0A327KM32_9BRAD</name>
<dbReference type="AlphaFoldDB" id="A0A327KM32"/>
<reference evidence="1 2" key="1">
    <citation type="submission" date="2017-07" db="EMBL/GenBank/DDBJ databases">
        <title>Draft Genome Sequences of Select Purple Nonsulfur Bacteria.</title>
        <authorList>
            <person name="Lasarre B."/>
            <person name="Mckinlay J.B."/>
        </authorList>
    </citation>
    <scope>NUCLEOTIDE SEQUENCE [LARGE SCALE GENOMIC DNA]</scope>
    <source>
        <strain evidence="1 2">DSM 11907</strain>
    </source>
</reference>
<dbReference type="RefSeq" id="WP_111357500.1">
    <property type="nucleotide sequence ID" value="NZ_NHSK01000179.1"/>
</dbReference>
<proteinExistence type="predicted"/>
<evidence type="ECO:0000313" key="2">
    <source>
        <dbReference type="Proteomes" id="UP000248863"/>
    </source>
</evidence>